<dbReference type="Proteomes" id="UP000011713">
    <property type="component" value="Unassembled WGS sequence"/>
</dbReference>
<feature type="region of interest" description="Disordered" evidence="1">
    <location>
        <begin position="55"/>
        <end position="74"/>
    </location>
</feature>
<accession>M4BDB0</accession>
<evidence type="ECO:0000256" key="1">
    <source>
        <dbReference type="SAM" id="MobiDB-lite"/>
    </source>
</evidence>
<evidence type="ECO:0000313" key="3">
    <source>
        <dbReference type="Proteomes" id="UP000011713"/>
    </source>
</evidence>
<evidence type="ECO:0000313" key="2">
    <source>
        <dbReference type="EnsemblProtists" id="HpaP804277"/>
    </source>
</evidence>
<name>M4BDB0_HYAAE</name>
<dbReference type="AlphaFoldDB" id="M4BDB0"/>
<dbReference type="HOGENOM" id="CLU_2693058_0_0_1"/>
<dbReference type="EMBL" id="JH598152">
    <property type="status" value="NOT_ANNOTATED_CDS"/>
    <property type="molecule type" value="Genomic_DNA"/>
</dbReference>
<proteinExistence type="predicted"/>
<reference evidence="2" key="2">
    <citation type="submission" date="2015-06" db="UniProtKB">
        <authorList>
            <consortium name="EnsemblProtists"/>
        </authorList>
    </citation>
    <scope>IDENTIFICATION</scope>
    <source>
        <strain evidence="2">Emoy2</strain>
    </source>
</reference>
<sequence length="74" mass="8494">MPTYLSLNLTFPHPFPVNDKPSVPEANFNIGRAYVILWTSAERFDCERLSTEQHEKTLESARGNEITVSNLSRR</sequence>
<protein>
    <submittedName>
        <fullName evidence="2">Uncharacterized protein</fullName>
    </submittedName>
</protein>
<organism evidence="2 3">
    <name type="scientific">Hyaloperonospora arabidopsidis (strain Emoy2)</name>
    <name type="common">Downy mildew agent</name>
    <name type="synonym">Peronospora arabidopsidis</name>
    <dbReference type="NCBI Taxonomy" id="559515"/>
    <lineage>
        <taxon>Eukaryota</taxon>
        <taxon>Sar</taxon>
        <taxon>Stramenopiles</taxon>
        <taxon>Oomycota</taxon>
        <taxon>Peronosporomycetes</taxon>
        <taxon>Peronosporales</taxon>
        <taxon>Peronosporaceae</taxon>
        <taxon>Hyaloperonospora</taxon>
    </lineage>
</organism>
<dbReference type="EnsemblProtists" id="HpaT804277">
    <property type="protein sequence ID" value="HpaP804277"/>
    <property type="gene ID" value="HpaG804277"/>
</dbReference>
<dbReference type="VEuPathDB" id="FungiDB:HpaG804277"/>
<keyword evidence="3" id="KW-1185">Reference proteome</keyword>
<reference evidence="3" key="1">
    <citation type="journal article" date="2010" name="Science">
        <title>Signatures of adaptation to obligate biotrophy in the Hyaloperonospora arabidopsidis genome.</title>
        <authorList>
            <person name="Baxter L."/>
            <person name="Tripathy S."/>
            <person name="Ishaque N."/>
            <person name="Boot N."/>
            <person name="Cabral A."/>
            <person name="Kemen E."/>
            <person name="Thines M."/>
            <person name="Ah-Fong A."/>
            <person name="Anderson R."/>
            <person name="Badejoko W."/>
            <person name="Bittner-Eddy P."/>
            <person name="Boore J.L."/>
            <person name="Chibucos M.C."/>
            <person name="Coates M."/>
            <person name="Dehal P."/>
            <person name="Delehaunty K."/>
            <person name="Dong S."/>
            <person name="Downton P."/>
            <person name="Dumas B."/>
            <person name="Fabro G."/>
            <person name="Fronick C."/>
            <person name="Fuerstenberg S.I."/>
            <person name="Fulton L."/>
            <person name="Gaulin E."/>
            <person name="Govers F."/>
            <person name="Hughes L."/>
            <person name="Humphray S."/>
            <person name="Jiang R.H."/>
            <person name="Judelson H."/>
            <person name="Kamoun S."/>
            <person name="Kyung K."/>
            <person name="Meijer H."/>
            <person name="Minx P."/>
            <person name="Morris P."/>
            <person name="Nelson J."/>
            <person name="Phuntumart V."/>
            <person name="Qutob D."/>
            <person name="Rehmany A."/>
            <person name="Rougon-Cardoso A."/>
            <person name="Ryden P."/>
            <person name="Torto-Alalibo T."/>
            <person name="Studholme D."/>
            <person name="Wang Y."/>
            <person name="Win J."/>
            <person name="Wood J."/>
            <person name="Clifton S.W."/>
            <person name="Rogers J."/>
            <person name="Van den Ackerveken G."/>
            <person name="Jones J.D."/>
            <person name="McDowell J.M."/>
            <person name="Beynon J."/>
            <person name="Tyler B.M."/>
        </authorList>
    </citation>
    <scope>NUCLEOTIDE SEQUENCE [LARGE SCALE GENOMIC DNA]</scope>
    <source>
        <strain evidence="3">Emoy2</strain>
    </source>
</reference>
<dbReference type="InParanoid" id="M4BDB0"/>